<evidence type="ECO:0000256" key="3">
    <source>
        <dbReference type="SAM" id="MobiDB-lite"/>
    </source>
</evidence>
<sequence>MSIPTQMSLVGFIASDPDLHFTTAGAEYLRVRVGVEQWRREVDGNFTKLDPTFHDMVAFESTARETYARFRKGDTFVASGYIHEYEVERRDGSSVIKEEFVARNIGHNVNKTAYEVQRRRLEPTAPAPQTSPATASPAVGF</sequence>
<dbReference type="InterPro" id="IPR000424">
    <property type="entry name" value="Primosome_PriB/ssb"/>
</dbReference>
<dbReference type="Pfam" id="PF00436">
    <property type="entry name" value="SSB"/>
    <property type="match status" value="1"/>
</dbReference>
<dbReference type="GO" id="GO:0003697">
    <property type="term" value="F:single-stranded DNA binding"/>
    <property type="evidence" value="ECO:0007669"/>
    <property type="project" value="InterPro"/>
</dbReference>
<dbReference type="AlphaFoldDB" id="A0A4U2YNV5"/>
<keyword evidence="5" id="KW-1185">Reference proteome</keyword>
<protein>
    <recommendedName>
        <fullName evidence="2">Single-stranded DNA-binding protein</fullName>
    </recommendedName>
</protein>
<dbReference type="InterPro" id="IPR012340">
    <property type="entry name" value="NA-bd_OB-fold"/>
</dbReference>
<dbReference type="InterPro" id="IPR011344">
    <property type="entry name" value="ssDNA-bd"/>
</dbReference>
<dbReference type="PIRSF" id="PIRSF002070">
    <property type="entry name" value="SSB"/>
    <property type="match status" value="1"/>
</dbReference>
<gene>
    <name evidence="4" type="ORF">FC770_09185</name>
</gene>
<dbReference type="GO" id="GO:0006260">
    <property type="term" value="P:DNA replication"/>
    <property type="evidence" value="ECO:0007669"/>
    <property type="project" value="InterPro"/>
</dbReference>
<accession>A0A4U2YNV5</accession>
<evidence type="ECO:0000256" key="2">
    <source>
        <dbReference type="PIRNR" id="PIRNR002070"/>
    </source>
</evidence>
<dbReference type="OrthoDB" id="4773434at2"/>
<dbReference type="EMBL" id="SZPY01000002">
    <property type="protein sequence ID" value="TKI62544.1"/>
    <property type="molecule type" value="Genomic_DNA"/>
</dbReference>
<evidence type="ECO:0000256" key="1">
    <source>
        <dbReference type="ARBA" id="ARBA00023125"/>
    </source>
</evidence>
<dbReference type="PROSITE" id="PS50935">
    <property type="entry name" value="SSB"/>
    <property type="match status" value="1"/>
</dbReference>
<dbReference type="SUPFAM" id="SSF50249">
    <property type="entry name" value="Nucleic acid-binding proteins"/>
    <property type="match status" value="1"/>
</dbReference>
<comment type="caution">
    <text evidence="4">The sequence shown here is derived from an EMBL/GenBank/DDBJ whole genome shotgun (WGS) entry which is preliminary data.</text>
</comment>
<proteinExistence type="predicted"/>
<feature type="compositionally biased region" description="Low complexity" evidence="3">
    <location>
        <begin position="123"/>
        <end position="141"/>
    </location>
</feature>
<keyword evidence="1 2" id="KW-0238">DNA-binding</keyword>
<organism evidence="4 5">
    <name type="scientific">Nocardioides jishulii</name>
    <dbReference type="NCBI Taxonomy" id="2575440"/>
    <lineage>
        <taxon>Bacteria</taxon>
        <taxon>Bacillati</taxon>
        <taxon>Actinomycetota</taxon>
        <taxon>Actinomycetes</taxon>
        <taxon>Propionibacteriales</taxon>
        <taxon>Nocardioidaceae</taxon>
        <taxon>Nocardioides</taxon>
    </lineage>
</organism>
<name>A0A4U2YNV5_9ACTN</name>
<dbReference type="Proteomes" id="UP000307808">
    <property type="component" value="Unassembled WGS sequence"/>
</dbReference>
<dbReference type="RefSeq" id="WP_137065813.1">
    <property type="nucleotide sequence ID" value="NZ_CP040748.1"/>
</dbReference>
<reference evidence="4 5" key="1">
    <citation type="submission" date="2019-04" db="EMBL/GenBank/DDBJ databases">
        <authorList>
            <person name="Dong K."/>
        </authorList>
    </citation>
    <scope>NUCLEOTIDE SEQUENCE [LARGE SCALE GENOMIC DNA]</scope>
    <source>
        <strain evidence="5">dk3543</strain>
    </source>
</reference>
<dbReference type="CDD" id="cd04496">
    <property type="entry name" value="SSB_OBF"/>
    <property type="match status" value="1"/>
</dbReference>
<evidence type="ECO:0000313" key="4">
    <source>
        <dbReference type="EMBL" id="TKI62544.1"/>
    </source>
</evidence>
<evidence type="ECO:0000313" key="5">
    <source>
        <dbReference type="Proteomes" id="UP000307808"/>
    </source>
</evidence>
<dbReference type="Gene3D" id="2.40.50.140">
    <property type="entry name" value="Nucleic acid-binding proteins"/>
    <property type="match status" value="1"/>
</dbReference>
<feature type="region of interest" description="Disordered" evidence="3">
    <location>
        <begin position="122"/>
        <end position="141"/>
    </location>
</feature>